<sequence>MAASSSSSWSDKNEQKVFKCSAKAATKHPFSILMIGNTNWSTLITDALIEYHENNHVSKIQVHKAPSVKSALSTLSSVYADLIIIMLDISKNDCLVDVEINLLALEPALLCGRTILVNPKNSIKRKDMGVSYENIDSLKRKYNLLILHGNIDDYISRMFLARRIMVYSYKINKNGLPNILEFNSVNM</sequence>
<keyword evidence="2" id="KW-1185">Reference proteome</keyword>
<dbReference type="OrthoDB" id="6599848at2759"/>
<protein>
    <submittedName>
        <fullName evidence="1">ACYPI30763 protein</fullName>
    </submittedName>
</protein>
<dbReference type="InterPro" id="IPR027417">
    <property type="entry name" value="P-loop_NTPase"/>
</dbReference>
<proteinExistence type="predicted"/>
<dbReference type="EMBL" id="VUJU01003609">
    <property type="protein sequence ID" value="KAF0757321.1"/>
    <property type="molecule type" value="Genomic_DNA"/>
</dbReference>
<reference evidence="1 2" key="1">
    <citation type="submission" date="2019-08" db="EMBL/GenBank/DDBJ databases">
        <title>Whole genome of Aphis craccivora.</title>
        <authorList>
            <person name="Voronova N.V."/>
            <person name="Shulinski R.S."/>
            <person name="Bandarenka Y.V."/>
            <person name="Zhorov D.G."/>
            <person name="Warner D."/>
        </authorList>
    </citation>
    <scope>NUCLEOTIDE SEQUENCE [LARGE SCALE GENOMIC DNA]</scope>
    <source>
        <strain evidence="1">180601</strain>
        <tissue evidence="1">Whole Body</tissue>
    </source>
</reference>
<organism evidence="1 2">
    <name type="scientific">Aphis craccivora</name>
    <name type="common">Cowpea aphid</name>
    <dbReference type="NCBI Taxonomy" id="307492"/>
    <lineage>
        <taxon>Eukaryota</taxon>
        <taxon>Metazoa</taxon>
        <taxon>Ecdysozoa</taxon>
        <taxon>Arthropoda</taxon>
        <taxon>Hexapoda</taxon>
        <taxon>Insecta</taxon>
        <taxon>Pterygota</taxon>
        <taxon>Neoptera</taxon>
        <taxon>Paraneoptera</taxon>
        <taxon>Hemiptera</taxon>
        <taxon>Sternorrhyncha</taxon>
        <taxon>Aphidomorpha</taxon>
        <taxon>Aphidoidea</taxon>
        <taxon>Aphididae</taxon>
        <taxon>Aphidini</taxon>
        <taxon>Aphis</taxon>
        <taxon>Aphis</taxon>
    </lineage>
</organism>
<name>A0A6G0YJW1_APHCR</name>
<evidence type="ECO:0000313" key="2">
    <source>
        <dbReference type="Proteomes" id="UP000478052"/>
    </source>
</evidence>
<dbReference type="Proteomes" id="UP000478052">
    <property type="component" value="Unassembled WGS sequence"/>
</dbReference>
<accession>A0A6G0YJW1</accession>
<gene>
    <name evidence="1" type="ORF">FWK35_00009603</name>
</gene>
<dbReference type="Gene3D" id="3.40.50.300">
    <property type="entry name" value="P-loop containing nucleotide triphosphate hydrolases"/>
    <property type="match status" value="1"/>
</dbReference>
<dbReference type="AlphaFoldDB" id="A0A6G0YJW1"/>
<evidence type="ECO:0000313" key="1">
    <source>
        <dbReference type="EMBL" id="KAF0757321.1"/>
    </source>
</evidence>
<comment type="caution">
    <text evidence="1">The sequence shown here is derived from an EMBL/GenBank/DDBJ whole genome shotgun (WGS) entry which is preliminary data.</text>
</comment>